<proteinExistence type="predicted"/>
<evidence type="ECO:0000256" key="1">
    <source>
        <dbReference type="SAM" id="Phobius"/>
    </source>
</evidence>
<reference evidence="2 3" key="1">
    <citation type="submission" date="2019-06" db="EMBL/GenBank/DDBJ databases">
        <title>Genome Sequence of the Brown Rot Fungal Pathogen Monilinia fructicola.</title>
        <authorList>
            <person name="De Miccolis Angelini R.M."/>
            <person name="Landi L."/>
            <person name="Abate D."/>
            <person name="Pollastro S."/>
            <person name="Romanazzi G."/>
            <person name="Faretra F."/>
        </authorList>
    </citation>
    <scope>NUCLEOTIDE SEQUENCE [LARGE SCALE GENOMIC DNA]</scope>
    <source>
        <strain evidence="2 3">Mfrc123</strain>
    </source>
</reference>
<gene>
    <name evidence="2" type="ORF">EYC84_011422</name>
</gene>
<keyword evidence="3" id="KW-1185">Reference proteome</keyword>
<accession>A0A5M9J897</accession>
<name>A0A5M9J897_MONFR</name>
<evidence type="ECO:0000313" key="2">
    <source>
        <dbReference type="EMBL" id="KAA8564493.1"/>
    </source>
</evidence>
<keyword evidence="1" id="KW-1133">Transmembrane helix</keyword>
<organism evidence="2 3">
    <name type="scientific">Monilinia fructicola</name>
    <name type="common">Brown rot fungus</name>
    <name type="synonym">Ciboria fructicola</name>
    <dbReference type="NCBI Taxonomy" id="38448"/>
    <lineage>
        <taxon>Eukaryota</taxon>
        <taxon>Fungi</taxon>
        <taxon>Dikarya</taxon>
        <taxon>Ascomycota</taxon>
        <taxon>Pezizomycotina</taxon>
        <taxon>Leotiomycetes</taxon>
        <taxon>Helotiales</taxon>
        <taxon>Sclerotiniaceae</taxon>
        <taxon>Monilinia</taxon>
    </lineage>
</organism>
<dbReference type="EMBL" id="VICG01000015">
    <property type="protein sequence ID" value="KAA8564493.1"/>
    <property type="molecule type" value="Genomic_DNA"/>
</dbReference>
<dbReference type="Proteomes" id="UP000322873">
    <property type="component" value="Unassembled WGS sequence"/>
</dbReference>
<keyword evidence="1" id="KW-0812">Transmembrane</keyword>
<dbReference type="AlphaFoldDB" id="A0A5M9J897"/>
<sequence length="90" mass="10155">MHWQTSSSHLTSIKKIVGELLQGLALKRRCDNQRICFPVSDFLKSVHSPSSNAAYPSLFSFIFISHPSGIIHIIPYLSSNLFLLPVKHFC</sequence>
<keyword evidence="1" id="KW-0472">Membrane</keyword>
<evidence type="ECO:0000313" key="3">
    <source>
        <dbReference type="Proteomes" id="UP000322873"/>
    </source>
</evidence>
<comment type="caution">
    <text evidence="2">The sequence shown here is derived from an EMBL/GenBank/DDBJ whole genome shotgun (WGS) entry which is preliminary data.</text>
</comment>
<feature type="transmembrane region" description="Helical" evidence="1">
    <location>
        <begin position="53"/>
        <end position="77"/>
    </location>
</feature>
<protein>
    <submittedName>
        <fullName evidence="2">Uncharacterized protein</fullName>
    </submittedName>
</protein>